<dbReference type="AlphaFoldDB" id="A0A2P2PP27"/>
<accession>A0A2P2PP27</accession>
<feature type="chain" id="PRO_5015166580" evidence="1">
    <location>
        <begin position="21"/>
        <end position="47"/>
    </location>
</feature>
<sequence length="47" mass="5594">MKKNASLAMLLLWMQNTVFYKTQNYTVPLLHNMSKRMKFNPNCKLCV</sequence>
<evidence type="ECO:0000256" key="1">
    <source>
        <dbReference type="SAM" id="SignalP"/>
    </source>
</evidence>
<reference evidence="2" key="1">
    <citation type="submission" date="2018-02" db="EMBL/GenBank/DDBJ databases">
        <title>Rhizophora mucronata_Transcriptome.</title>
        <authorList>
            <person name="Meera S.P."/>
            <person name="Sreeshan A."/>
            <person name="Augustine A."/>
        </authorList>
    </citation>
    <scope>NUCLEOTIDE SEQUENCE</scope>
    <source>
        <tissue evidence="2">Leaf</tissue>
    </source>
</reference>
<keyword evidence="1" id="KW-0732">Signal</keyword>
<dbReference type="EMBL" id="GGEC01075875">
    <property type="protein sequence ID" value="MBX56359.1"/>
    <property type="molecule type" value="Transcribed_RNA"/>
</dbReference>
<protein>
    <submittedName>
        <fullName evidence="2">Uncharacterized protein</fullName>
    </submittedName>
</protein>
<name>A0A2P2PP27_RHIMU</name>
<feature type="signal peptide" evidence="1">
    <location>
        <begin position="1"/>
        <end position="20"/>
    </location>
</feature>
<organism evidence="2">
    <name type="scientific">Rhizophora mucronata</name>
    <name type="common">Asiatic mangrove</name>
    <dbReference type="NCBI Taxonomy" id="61149"/>
    <lineage>
        <taxon>Eukaryota</taxon>
        <taxon>Viridiplantae</taxon>
        <taxon>Streptophyta</taxon>
        <taxon>Embryophyta</taxon>
        <taxon>Tracheophyta</taxon>
        <taxon>Spermatophyta</taxon>
        <taxon>Magnoliopsida</taxon>
        <taxon>eudicotyledons</taxon>
        <taxon>Gunneridae</taxon>
        <taxon>Pentapetalae</taxon>
        <taxon>rosids</taxon>
        <taxon>fabids</taxon>
        <taxon>Malpighiales</taxon>
        <taxon>Rhizophoraceae</taxon>
        <taxon>Rhizophora</taxon>
    </lineage>
</organism>
<proteinExistence type="predicted"/>
<evidence type="ECO:0000313" key="2">
    <source>
        <dbReference type="EMBL" id="MBX56359.1"/>
    </source>
</evidence>